<gene>
    <name evidence="1" type="ORF">E2562_004096</name>
</gene>
<accession>A0A6G1BIL5</accession>
<evidence type="ECO:0000313" key="2">
    <source>
        <dbReference type="Proteomes" id="UP000479710"/>
    </source>
</evidence>
<dbReference type="Proteomes" id="UP000479710">
    <property type="component" value="Unassembled WGS sequence"/>
</dbReference>
<protein>
    <submittedName>
        <fullName evidence="1">Uncharacterized protein</fullName>
    </submittedName>
</protein>
<dbReference type="OrthoDB" id="715066at2759"/>
<keyword evidence="2" id="KW-1185">Reference proteome</keyword>
<dbReference type="EMBL" id="SPHZ02000012">
    <property type="protein sequence ID" value="KAF0887898.1"/>
    <property type="molecule type" value="Genomic_DNA"/>
</dbReference>
<dbReference type="AlphaFoldDB" id="A0A6G1BIL5"/>
<sequence>MFSRMVVANNAGSWLTSPIYTSSHLSQSHRMSTPSSATLPADDRWQNLTLRNSTSLATFPSSSPVSL</sequence>
<reference evidence="1 2" key="1">
    <citation type="submission" date="2019-11" db="EMBL/GenBank/DDBJ databases">
        <title>Whole genome sequence of Oryza granulata.</title>
        <authorList>
            <person name="Li W."/>
        </authorList>
    </citation>
    <scope>NUCLEOTIDE SEQUENCE [LARGE SCALE GENOMIC DNA]</scope>
    <source>
        <strain evidence="2">cv. Menghai</strain>
        <tissue evidence="1">Leaf</tissue>
    </source>
</reference>
<comment type="caution">
    <text evidence="1">The sequence shown here is derived from an EMBL/GenBank/DDBJ whole genome shotgun (WGS) entry which is preliminary data.</text>
</comment>
<organism evidence="1 2">
    <name type="scientific">Oryza meyeriana var. granulata</name>
    <dbReference type="NCBI Taxonomy" id="110450"/>
    <lineage>
        <taxon>Eukaryota</taxon>
        <taxon>Viridiplantae</taxon>
        <taxon>Streptophyta</taxon>
        <taxon>Embryophyta</taxon>
        <taxon>Tracheophyta</taxon>
        <taxon>Spermatophyta</taxon>
        <taxon>Magnoliopsida</taxon>
        <taxon>Liliopsida</taxon>
        <taxon>Poales</taxon>
        <taxon>Poaceae</taxon>
        <taxon>BOP clade</taxon>
        <taxon>Oryzoideae</taxon>
        <taxon>Oryzeae</taxon>
        <taxon>Oryzinae</taxon>
        <taxon>Oryza</taxon>
        <taxon>Oryza meyeriana</taxon>
    </lineage>
</organism>
<name>A0A6G1BIL5_9ORYZ</name>
<evidence type="ECO:0000313" key="1">
    <source>
        <dbReference type="EMBL" id="KAF0887898.1"/>
    </source>
</evidence>
<proteinExistence type="predicted"/>